<feature type="binding site" evidence="8">
    <location>
        <position position="490"/>
    </location>
    <ligand>
        <name>Mg(2+)</name>
        <dbReference type="ChEBI" id="CHEBI:18420"/>
    </ligand>
</feature>
<dbReference type="SUPFAM" id="SSF53649">
    <property type="entry name" value="Alkaline phosphatase-like"/>
    <property type="match status" value="1"/>
</dbReference>
<feature type="chain" id="PRO_5023076155" evidence="9">
    <location>
        <begin position="24"/>
        <end position="560"/>
    </location>
</feature>
<dbReference type="InterPro" id="IPR001952">
    <property type="entry name" value="Alkaline_phosphatase"/>
</dbReference>
<dbReference type="EC" id="3.1.3.1" evidence="10"/>
<evidence type="ECO:0000256" key="7">
    <source>
        <dbReference type="PIRSR" id="PIRSR601952-1"/>
    </source>
</evidence>
<keyword evidence="9" id="KW-0732">Signal</keyword>
<dbReference type="GO" id="GO:0004035">
    <property type="term" value="F:alkaline phosphatase activity"/>
    <property type="evidence" value="ECO:0007669"/>
    <property type="project" value="UniProtKB-EC"/>
</dbReference>
<dbReference type="InterPro" id="IPR017850">
    <property type="entry name" value="Alkaline_phosphatase_core_sf"/>
</dbReference>
<evidence type="ECO:0000256" key="6">
    <source>
        <dbReference type="ARBA" id="ARBA00022842"/>
    </source>
</evidence>
<dbReference type="Gene3D" id="3.40.720.10">
    <property type="entry name" value="Alkaline Phosphatase, subunit A"/>
    <property type="match status" value="1"/>
</dbReference>
<accession>A0A5C6DVU3</accession>
<dbReference type="Proteomes" id="UP000319143">
    <property type="component" value="Unassembled WGS sequence"/>
</dbReference>
<comment type="caution">
    <text evidence="10">The sequence shown here is derived from an EMBL/GenBank/DDBJ whole genome shotgun (WGS) entry which is preliminary data.</text>
</comment>
<keyword evidence="11" id="KW-1185">Reference proteome</keyword>
<dbReference type="PROSITE" id="PS00123">
    <property type="entry name" value="ALKALINE_PHOSPHATASE"/>
    <property type="match status" value="1"/>
</dbReference>
<feature type="signal peptide" evidence="9">
    <location>
        <begin position="1"/>
        <end position="23"/>
    </location>
</feature>
<dbReference type="SMART" id="SM00098">
    <property type="entry name" value="alkPPc"/>
    <property type="match status" value="1"/>
</dbReference>
<evidence type="ECO:0000313" key="10">
    <source>
        <dbReference type="EMBL" id="TWU40702.1"/>
    </source>
</evidence>
<dbReference type="EMBL" id="SJPV01000002">
    <property type="protein sequence ID" value="TWU40702.1"/>
    <property type="molecule type" value="Genomic_DNA"/>
</dbReference>
<name>A0A5C6DVU3_9BACT</name>
<keyword evidence="4 10" id="KW-0378">Hydrolase</keyword>
<proteinExistence type="inferred from homology"/>
<dbReference type="CDD" id="cd16012">
    <property type="entry name" value="ALP"/>
    <property type="match status" value="1"/>
</dbReference>
<sequence precursor="true">MSFRVPLLVFCLTVCLPSLSASAQDASPIRALLEEQKTRDTSIDSVDRMRDSQSDAIKNQKAAWGHWGHLPNRYSTWVNHSNRLIPMYTFGITLDSLREEDSIYADAKRLETLYGSIPSHTLDPSATHFDQTDVYRLQKMAADAGKQQIIVMVFDGMDWPTTRAAAVYQSGRVGYDSGRGTGLLFQDYLGATTDFGEFVTSPRLDGSKFDVNSQVLLSGPKNATGGYDVNRGGRYPWREQSQRDYLIGLDRERPHTVTDSAASATSLFSGIKTYNGAINVAADGTQVLPIARTLQQKGYRIGVVSSVPVSHATPAATYANNVTRADYQDLARDLLGLASVSHRDESLRGVDVLIGSGWGEGTGKDNAQGDNFAQGNKYLHEQDLRRVDIKNGGSYVVAQRREGECGKDSILRAAKRAVDQDARFVGFYGTKGGHLPFQTADGQFNPTFDIKGTETYSEADIHENPTLADMTEAALTVLEKSPQGFWLMIEAGDVDWANHANNLDSSIGAVLSGDAAFKRVVEWTERNNAWDETAIIVTADHGHFLVIDDAEVIASAGRAE</sequence>
<organism evidence="10 11">
    <name type="scientific">Novipirellula artificiosorum</name>
    <dbReference type="NCBI Taxonomy" id="2528016"/>
    <lineage>
        <taxon>Bacteria</taxon>
        <taxon>Pseudomonadati</taxon>
        <taxon>Planctomycetota</taxon>
        <taxon>Planctomycetia</taxon>
        <taxon>Pirellulales</taxon>
        <taxon>Pirellulaceae</taxon>
        <taxon>Novipirellula</taxon>
    </lineage>
</organism>
<evidence type="ECO:0000256" key="3">
    <source>
        <dbReference type="ARBA" id="ARBA00022723"/>
    </source>
</evidence>
<protein>
    <submittedName>
        <fullName evidence="10">Alkaline phosphatase 4</fullName>
        <ecNumber evidence="10">3.1.3.1</ecNumber>
    </submittedName>
</protein>
<feature type="binding site" evidence="8">
    <location>
        <position position="541"/>
    </location>
    <ligand>
        <name>Zn(2+)</name>
        <dbReference type="ChEBI" id="CHEBI:29105"/>
        <label>2</label>
    </ligand>
</feature>
<comment type="similarity">
    <text evidence="1">Belongs to the alkaline phosphatase family.</text>
</comment>
<feature type="active site" description="Phosphoserine intermediate" evidence="7">
    <location>
        <position position="260"/>
    </location>
</feature>
<feature type="binding site" evidence="8">
    <location>
        <position position="499"/>
    </location>
    <ligand>
        <name>Zn(2+)</name>
        <dbReference type="ChEBI" id="CHEBI:29105"/>
        <label>2</label>
    </ligand>
</feature>
<evidence type="ECO:0000256" key="1">
    <source>
        <dbReference type="ARBA" id="ARBA00005984"/>
    </source>
</evidence>
<evidence type="ECO:0000313" key="11">
    <source>
        <dbReference type="Proteomes" id="UP000319143"/>
    </source>
</evidence>
<evidence type="ECO:0000256" key="2">
    <source>
        <dbReference type="ARBA" id="ARBA00022553"/>
    </source>
</evidence>
<keyword evidence="6 8" id="KW-0460">Magnesium</keyword>
<keyword evidence="5 8" id="KW-0862">Zinc</keyword>
<feature type="binding site" evidence="8">
    <location>
        <position position="313"/>
    </location>
    <ligand>
        <name>Mg(2+)</name>
        <dbReference type="ChEBI" id="CHEBI:18420"/>
    </ligand>
</feature>
<feature type="binding site" evidence="8">
    <location>
        <position position="540"/>
    </location>
    <ligand>
        <name>Zn(2+)</name>
        <dbReference type="ChEBI" id="CHEBI:29105"/>
        <label>2</label>
    </ligand>
</feature>
<feature type="binding site" evidence="8">
    <location>
        <position position="495"/>
    </location>
    <ligand>
        <name>Zn(2+)</name>
        <dbReference type="ChEBI" id="CHEBI:29105"/>
        <label>2</label>
    </ligand>
</feature>
<feature type="binding site" evidence="8">
    <location>
        <position position="311"/>
    </location>
    <ligand>
        <name>Mg(2+)</name>
        <dbReference type="ChEBI" id="CHEBI:18420"/>
    </ligand>
</feature>
<evidence type="ECO:0000256" key="5">
    <source>
        <dbReference type="ARBA" id="ARBA00022833"/>
    </source>
</evidence>
<comment type="cofactor">
    <cofactor evidence="8">
        <name>Mg(2+)</name>
        <dbReference type="ChEBI" id="CHEBI:18420"/>
    </cofactor>
    <text evidence="8">Binds 1 Mg(2+) ion.</text>
</comment>
<dbReference type="InterPro" id="IPR018299">
    <property type="entry name" value="Alkaline_phosphatase_AS"/>
</dbReference>
<dbReference type="Pfam" id="PF00245">
    <property type="entry name" value="Alk_phosphatase"/>
    <property type="match status" value="1"/>
</dbReference>
<dbReference type="RefSeq" id="WP_146525269.1">
    <property type="nucleotide sequence ID" value="NZ_SJPV01000002.1"/>
</dbReference>
<evidence type="ECO:0000256" key="8">
    <source>
        <dbReference type="PIRSR" id="PIRSR601952-2"/>
    </source>
</evidence>
<dbReference type="AlphaFoldDB" id="A0A5C6DVU3"/>
<dbReference type="PANTHER" id="PTHR11596:SF5">
    <property type="entry name" value="ALKALINE PHOSPHATASE"/>
    <property type="match status" value="1"/>
</dbReference>
<keyword evidence="2" id="KW-0597">Phosphoprotein</keyword>
<keyword evidence="3 8" id="KW-0479">Metal-binding</keyword>
<gene>
    <name evidence="10" type="primary">phoA</name>
    <name evidence="10" type="ORF">Poly41_15370</name>
</gene>
<dbReference type="GO" id="GO:0046872">
    <property type="term" value="F:metal ion binding"/>
    <property type="evidence" value="ECO:0007669"/>
    <property type="project" value="UniProtKB-KW"/>
</dbReference>
<dbReference type="OrthoDB" id="9794455at2"/>
<comment type="cofactor">
    <cofactor evidence="8">
        <name>Zn(2+)</name>
        <dbReference type="ChEBI" id="CHEBI:29105"/>
    </cofactor>
    <text evidence="8">Binds 2 Zn(2+) ions.</text>
</comment>
<dbReference type="PANTHER" id="PTHR11596">
    <property type="entry name" value="ALKALINE PHOSPHATASE"/>
    <property type="match status" value="1"/>
</dbReference>
<evidence type="ECO:0000256" key="9">
    <source>
        <dbReference type="SAM" id="SignalP"/>
    </source>
</evidence>
<evidence type="ECO:0000256" key="4">
    <source>
        <dbReference type="ARBA" id="ARBA00022801"/>
    </source>
</evidence>
<reference evidence="10 11" key="1">
    <citation type="submission" date="2019-02" db="EMBL/GenBank/DDBJ databases">
        <title>Deep-cultivation of Planctomycetes and their phenomic and genomic characterization uncovers novel biology.</title>
        <authorList>
            <person name="Wiegand S."/>
            <person name="Jogler M."/>
            <person name="Boedeker C."/>
            <person name="Pinto D."/>
            <person name="Vollmers J."/>
            <person name="Rivas-Marin E."/>
            <person name="Kohn T."/>
            <person name="Peeters S.H."/>
            <person name="Heuer A."/>
            <person name="Rast P."/>
            <person name="Oberbeckmann S."/>
            <person name="Bunk B."/>
            <person name="Jeske O."/>
            <person name="Meyerdierks A."/>
            <person name="Storesund J.E."/>
            <person name="Kallscheuer N."/>
            <person name="Luecker S."/>
            <person name="Lage O.M."/>
            <person name="Pohl T."/>
            <person name="Merkel B.J."/>
            <person name="Hornburger P."/>
            <person name="Mueller R.-W."/>
            <person name="Bruemmer F."/>
            <person name="Labrenz M."/>
            <person name="Spormann A.M."/>
            <person name="Op Den Camp H."/>
            <person name="Overmann J."/>
            <person name="Amann R."/>
            <person name="Jetten M.S.M."/>
            <person name="Mascher T."/>
            <person name="Medema M.H."/>
            <person name="Devos D.P."/>
            <person name="Kaster A.-K."/>
            <person name="Ovreas L."/>
            <person name="Rohde M."/>
            <person name="Galperin M.Y."/>
            <person name="Jogler C."/>
        </authorList>
    </citation>
    <scope>NUCLEOTIDE SEQUENCE [LARGE SCALE GENOMIC DNA]</scope>
    <source>
        <strain evidence="10 11">Poly41</strain>
    </source>
</reference>